<keyword evidence="1" id="KW-0472">Membrane</keyword>
<reference evidence="2 6" key="1">
    <citation type="submission" date="2021-08" db="EMBL/GenBank/DDBJ databases">
        <authorList>
            <person name="Ping M."/>
        </authorList>
    </citation>
    <scope>NUCLEOTIDE SEQUENCE [LARGE SCALE GENOMIC DNA]</scope>
    <source>
        <strain evidence="2 6">MG28</strain>
        <plasmid evidence="4 6">unnamed2</plasmid>
    </source>
</reference>
<dbReference type="Proteomes" id="UP000827138">
    <property type="component" value="Chromosome"/>
</dbReference>
<evidence type="ECO:0000313" key="4">
    <source>
        <dbReference type="EMBL" id="QYX83542.1"/>
    </source>
</evidence>
<geneLocation type="plasmid" evidence="4 6">
    <name>unnamed2</name>
</geneLocation>
<protein>
    <recommendedName>
        <fullName evidence="7">Integral membrane protein</fullName>
    </recommendedName>
</protein>
<evidence type="ECO:0000313" key="2">
    <source>
        <dbReference type="EMBL" id="QYX75120.1"/>
    </source>
</evidence>
<proteinExistence type="predicted"/>
<dbReference type="EMBL" id="CP080647">
    <property type="protein sequence ID" value="QYX82659.1"/>
    <property type="molecule type" value="Genomic_DNA"/>
</dbReference>
<evidence type="ECO:0000313" key="5">
    <source>
        <dbReference type="EMBL" id="QYX83624.1"/>
    </source>
</evidence>
<name>A0ABX8XHW1_9ACTN</name>
<evidence type="ECO:0008006" key="7">
    <source>
        <dbReference type="Google" id="ProtNLM"/>
    </source>
</evidence>
<organism evidence="2 6">
    <name type="scientific">Streptomyces akebiae</name>
    <dbReference type="NCBI Taxonomy" id="2865673"/>
    <lineage>
        <taxon>Bacteria</taxon>
        <taxon>Bacillati</taxon>
        <taxon>Actinomycetota</taxon>
        <taxon>Actinomycetes</taxon>
        <taxon>Kitasatosporales</taxon>
        <taxon>Streptomycetaceae</taxon>
        <taxon>Streptomyces</taxon>
    </lineage>
</organism>
<dbReference type="EMBL" id="CP080647">
    <property type="protein sequence ID" value="QYX75120.1"/>
    <property type="molecule type" value="Genomic_DNA"/>
</dbReference>
<evidence type="ECO:0000256" key="1">
    <source>
        <dbReference type="SAM" id="Phobius"/>
    </source>
</evidence>
<dbReference type="EMBL" id="CP080648">
    <property type="protein sequence ID" value="QYX83542.1"/>
    <property type="molecule type" value="Genomic_DNA"/>
</dbReference>
<keyword evidence="1" id="KW-1133">Transmembrane helix</keyword>
<evidence type="ECO:0000313" key="6">
    <source>
        <dbReference type="Proteomes" id="UP000827138"/>
    </source>
</evidence>
<keyword evidence="4" id="KW-0614">Plasmid</keyword>
<dbReference type="EMBL" id="CP080648">
    <property type="protein sequence ID" value="QYX83624.1"/>
    <property type="molecule type" value="Genomic_DNA"/>
</dbReference>
<dbReference type="RefSeq" id="WP_220644294.1">
    <property type="nucleotide sequence ID" value="NZ_CP080647.1"/>
</dbReference>
<dbReference type="Proteomes" id="UP000827138">
    <property type="component" value="Plasmid unnamed2"/>
</dbReference>
<sequence>MSASPAHRIEVIETGFDMRLAALKTAVDTKEDDEVTDAIAALLATVDTGLDAHDVTEAFSALLSAMEADLDVKKNDVRAARGRVRQVAHLRRAHRRRQLREKAARVAPRIAFYVFTVIGTIVFGIAVVLILLGNLAAALPLFPAAGAAWGLARVMTWALRR</sequence>
<feature type="transmembrane region" description="Helical" evidence="1">
    <location>
        <begin position="138"/>
        <end position="159"/>
    </location>
</feature>
<gene>
    <name evidence="2" type="ORF">K1J60_00030</name>
    <name evidence="3" type="ORF">K1J60_44435</name>
    <name evidence="4" type="ORF">K1J60_44490</name>
    <name evidence="5" type="ORF">K1J60_45410</name>
</gene>
<keyword evidence="1" id="KW-0812">Transmembrane</keyword>
<evidence type="ECO:0000313" key="3">
    <source>
        <dbReference type="EMBL" id="QYX82659.1"/>
    </source>
</evidence>
<keyword evidence="6" id="KW-1185">Reference proteome</keyword>
<accession>A0ABX8XHW1</accession>
<feature type="transmembrane region" description="Helical" evidence="1">
    <location>
        <begin position="110"/>
        <end position="132"/>
    </location>
</feature>